<dbReference type="EMBL" id="BARU01043588">
    <property type="protein sequence ID" value="GAH82956.1"/>
    <property type="molecule type" value="Genomic_DNA"/>
</dbReference>
<protein>
    <submittedName>
        <fullName evidence="1">Uncharacterized protein</fullName>
    </submittedName>
</protein>
<proteinExistence type="predicted"/>
<sequence>PEFFTVPDEEWKRYIQPDMQKEVICKKCYKEIKVWIDKGRNE</sequence>
<evidence type="ECO:0000313" key="1">
    <source>
        <dbReference type="EMBL" id="GAH82956.1"/>
    </source>
</evidence>
<accession>X1IKN9</accession>
<dbReference type="AlphaFoldDB" id="X1IKN9"/>
<gene>
    <name evidence="1" type="ORF">S03H2_66710</name>
</gene>
<organism evidence="1">
    <name type="scientific">marine sediment metagenome</name>
    <dbReference type="NCBI Taxonomy" id="412755"/>
    <lineage>
        <taxon>unclassified sequences</taxon>
        <taxon>metagenomes</taxon>
        <taxon>ecological metagenomes</taxon>
    </lineage>
</organism>
<feature type="non-terminal residue" evidence="1">
    <location>
        <position position="1"/>
    </location>
</feature>
<comment type="caution">
    <text evidence="1">The sequence shown here is derived from an EMBL/GenBank/DDBJ whole genome shotgun (WGS) entry which is preliminary data.</text>
</comment>
<name>X1IKN9_9ZZZZ</name>
<reference evidence="1" key="1">
    <citation type="journal article" date="2014" name="Front. Microbiol.">
        <title>High frequency of phylogenetically diverse reductive dehalogenase-homologous genes in deep subseafloor sedimentary metagenomes.</title>
        <authorList>
            <person name="Kawai M."/>
            <person name="Futagami T."/>
            <person name="Toyoda A."/>
            <person name="Takaki Y."/>
            <person name="Nishi S."/>
            <person name="Hori S."/>
            <person name="Arai W."/>
            <person name="Tsubouchi T."/>
            <person name="Morono Y."/>
            <person name="Uchiyama I."/>
            <person name="Ito T."/>
            <person name="Fujiyama A."/>
            <person name="Inagaki F."/>
            <person name="Takami H."/>
        </authorList>
    </citation>
    <scope>NUCLEOTIDE SEQUENCE</scope>
    <source>
        <strain evidence="1">Expedition CK06-06</strain>
    </source>
</reference>